<gene>
    <name evidence="6" type="ORF">KD146_08685</name>
</gene>
<dbReference type="InterPro" id="IPR028082">
    <property type="entry name" value="Peripla_BP_I"/>
</dbReference>
<reference evidence="6" key="1">
    <citation type="submission" date="2021-04" db="EMBL/GenBank/DDBJ databases">
        <title>Devosia litorisediminis sp. nov., isolated from a sand dune.</title>
        <authorList>
            <person name="Park S."/>
            <person name="Yoon J.-H."/>
        </authorList>
    </citation>
    <scope>NUCLEOTIDE SEQUENCE</scope>
    <source>
        <strain evidence="6">BSSL-BM10</strain>
    </source>
</reference>
<dbReference type="SUPFAM" id="SSF53822">
    <property type="entry name" value="Periplasmic binding protein-like I"/>
    <property type="match status" value="1"/>
</dbReference>
<keyword evidence="3" id="KW-0813">Transport</keyword>
<dbReference type="InterPro" id="IPR028081">
    <property type="entry name" value="Leu-bd"/>
</dbReference>
<dbReference type="PANTHER" id="PTHR30483:SF6">
    <property type="entry name" value="PERIPLASMIC BINDING PROTEIN OF ABC TRANSPORTER FOR NATURAL AMINO ACIDS"/>
    <property type="match status" value="1"/>
</dbReference>
<dbReference type="Pfam" id="PF13458">
    <property type="entry name" value="Peripla_BP_6"/>
    <property type="match status" value="1"/>
</dbReference>
<dbReference type="EMBL" id="JAGXTP010000001">
    <property type="protein sequence ID" value="MBS3848766.1"/>
    <property type="molecule type" value="Genomic_DNA"/>
</dbReference>
<proteinExistence type="inferred from homology"/>
<feature type="chain" id="PRO_5037957821" evidence="4">
    <location>
        <begin position="31"/>
        <end position="410"/>
    </location>
</feature>
<dbReference type="Gene3D" id="3.40.50.2300">
    <property type="match status" value="2"/>
</dbReference>
<dbReference type="PANTHER" id="PTHR30483">
    <property type="entry name" value="LEUCINE-SPECIFIC-BINDING PROTEIN"/>
    <property type="match status" value="1"/>
</dbReference>
<keyword evidence="7" id="KW-1185">Reference proteome</keyword>
<feature type="domain" description="Leucine-binding protein" evidence="5">
    <location>
        <begin position="35"/>
        <end position="382"/>
    </location>
</feature>
<keyword evidence="3" id="KW-0029">Amino-acid transport</keyword>
<dbReference type="InterPro" id="IPR006311">
    <property type="entry name" value="TAT_signal"/>
</dbReference>
<evidence type="ECO:0000256" key="3">
    <source>
        <dbReference type="ARBA" id="ARBA00022970"/>
    </source>
</evidence>
<keyword evidence="2 4" id="KW-0732">Signal</keyword>
<evidence type="ECO:0000259" key="5">
    <source>
        <dbReference type="Pfam" id="PF13458"/>
    </source>
</evidence>
<evidence type="ECO:0000256" key="1">
    <source>
        <dbReference type="ARBA" id="ARBA00010062"/>
    </source>
</evidence>
<organism evidence="6 7">
    <name type="scientific">Devosia litorisediminis</name>
    <dbReference type="NCBI Taxonomy" id="2829817"/>
    <lineage>
        <taxon>Bacteria</taxon>
        <taxon>Pseudomonadati</taxon>
        <taxon>Pseudomonadota</taxon>
        <taxon>Alphaproteobacteria</taxon>
        <taxon>Hyphomicrobiales</taxon>
        <taxon>Devosiaceae</taxon>
        <taxon>Devosia</taxon>
    </lineage>
</organism>
<feature type="signal peptide" evidence="4">
    <location>
        <begin position="1"/>
        <end position="30"/>
    </location>
</feature>
<accession>A0A942I5D7</accession>
<dbReference type="Proteomes" id="UP000678281">
    <property type="component" value="Unassembled WGS sequence"/>
</dbReference>
<dbReference type="CDD" id="cd06338">
    <property type="entry name" value="PBP1_ABC_ligand_binding-like"/>
    <property type="match status" value="1"/>
</dbReference>
<dbReference type="AlphaFoldDB" id="A0A942I5D7"/>
<dbReference type="GO" id="GO:0006865">
    <property type="term" value="P:amino acid transport"/>
    <property type="evidence" value="ECO:0007669"/>
    <property type="project" value="UniProtKB-KW"/>
</dbReference>
<dbReference type="PROSITE" id="PS51318">
    <property type="entry name" value="TAT"/>
    <property type="match status" value="1"/>
</dbReference>
<dbReference type="RefSeq" id="WP_212658289.1">
    <property type="nucleotide sequence ID" value="NZ_JAGXTP010000001.1"/>
</dbReference>
<evidence type="ECO:0000256" key="4">
    <source>
        <dbReference type="SAM" id="SignalP"/>
    </source>
</evidence>
<comment type="similarity">
    <text evidence="1">Belongs to the leucine-binding protein family.</text>
</comment>
<name>A0A942I5D7_9HYPH</name>
<dbReference type="InterPro" id="IPR051010">
    <property type="entry name" value="BCAA_transport"/>
</dbReference>
<evidence type="ECO:0000313" key="6">
    <source>
        <dbReference type="EMBL" id="MBS3848766.1"/>
    </source>
</evidence>
<evidence type="ECO:0000256" key="2">
    <source>
        <dbReference type="ARBA" id="ARBA00022729"/>
    </source>
</evidence>
<protein>
    <submittedName>
        <fullName evidence="6">Amino acid ABC transporter substrate-binding protein</fullName>
    </submittedName>
</protein>
<sequence>MNVLSRRSALQSFGLVAALMLSASSLAVQAEDRTSVKIGYAVSLSGANAGGAGITTVPNYKLWIHEVNEAGGLEMPDGSRLPIEVIEYDDRSASEEVVRAVERLATQDKVDFILPPWGTGFNLAVAPLFDRFGYPQLAVSAVTDKAPEFVERWDKSFWLLGGGADYTKALAEVLTKARDEGTINNKIAMISVADGFGIDLVTAARPALTEAGFELVYDTSYPPTTSDFSPMLNESAGSGADTFIAFSYPPDTFAMTAQAQVADFNPKVLYMGVGVGFPAFGAANGANAEGIMSLGGIDPNDAANADYRARHEAFIGAAPDLWGSVITYTSLQMLEEAIKRVGLDREAVSAELSNGTFETVLGETKLEDNQLRNLWWTGQWQNGMFVGIEPSDRAGASTPMLPKAPWVAAQ</sequence>
<comment type="caution">
    <text evidence="6">The sequence shown here is derived from an EMBL/GenBank/DDBJ whole genome shotgun (WGS) entry which is preliminary data.</text>
</comment>
<evidence type="ECO:0000313" key="7">
    <source>
        <dbReference type="Proteomes" id="UP000678281"/>
    </source>
</evidence>